<evidence type="ECO:0000256" key="1">
    <source>
        <dbReference type="SAM" id="MobiDB-lite"/>
    </source>
</evidence>
<feature type="transmembrane region" description="Helical" evidence="2">
    <location>
        <begin position="348"/>
        <end position="366"/>
    </location>
</feature>
<dbReference type="EMBL" id="JAUSTO010000006">
    <property type="protein sequence ID" value="MDQ0152457.1"/>
    <property type="molecule type" value="Genomic_DNA"/>
</dbReference>
<feature type="region of interest" description="Disordered" evidence="1">
    <location>
        <begin position="651"/>
        <end position="691"/>
    </location>
</feature>
<dbReference type="Pfam" id="PF20047">
    <property type="entry name" value="DUF6449"/>
    <property type="match status" value="1"/>
</dbReference>
<evidence type="ECO:0000259" key="3">
    <source>
        <dbReference type="Pfam" id="PF20047"/>
    </source>
</evidence>
<feature type="transmembrane region" description="Helical" evidence="2">
    <location>
        <begin position="291"/>
        <end position="310"/>
    </location>
</feature>
<name>A0AAE4ALF4_9FIRM</name>
<accession>A0AAE4ALF4</accession>
<keyword evidence="2" id="KW-0812">Transmembrane</keyword>
<feature type="transmembrane region" description="Helical" evidence="2">
    <location>
        <begin position="316"/>
        <end position="336"/>
    </location>
</feature>
<evidence type="ECO:0000256" key="2">
    <source>
        <dbReference type="SAM" id="Phobius"/>
    </source>
</evidence>
<feature type="transmembrane region" description="Helical" evidence="2">
    <location>
        <begin position="188"/>
        <end position="212"/>
    </location>
</feature>
<feature type="transmembrane region" description="Helical" evidence="2">
    <location>
        <begin position="81"/>
        <end position="101"/>
    </location>
</feature>
<keyword evidence="2" id="KW-1133">Transmembrane helix</keyword>
<protein>
    <submittedName>
        <fullName evidence="4">ABC-2 type transport system permease protein</fullName>
    </submittedName>
</protein>
<reference evidence="4" key="1">
    <citation type="submission" date="2023-07" db="EMBL/GenBank/DDBJ databases">
        <title>Genomic Encyclopedia of Type Strains, Phase IV (KMG-IV): sequencing the most valuable type-strain genomes for metagenomic binning, comparative biology and taxonomic classification.</title>
        <authorList>
            <person name="Goeker M."/>
        </authorList>
    </citation>
    <scope>NUCLEOTIDE SEQUENCE</scope>
    <source>
        <strain evidence="4">DSM 19659</strain>
    </source>
</reference>
<gene>
    <name evidence="4" type="ORF">J2S20_001149</name>
</gene>
<comment type="caution">
    <text evidence="4">The sequence shown here is derived from an EMBL/GenBank/DDBJ whole genome shotgun (WGS) entry which is preliminary data.</text>
</comment>
<sequence>MTLKSLYFNLTRENLKRRVWSIALSLLVFFFLFPVASALTAAVELNPANFAYGMDPQTALLMAREKLYNSFLDWHSAENSAMSFFMLCFSVVMASSGFSYLQSIKQTDFYHSLPISRTLLFSVVNVNSILITGISYLLMALLSAAITQIYSGYSGCFSAAMAGYIMHMAYFLLLYATMTVSVMLTGHLLVCLLGFSVLTFWGPAVITLSQWLHATWLNSYYDNSSLLLPAIQRSSPFLWTLDMTDTPAESRAAVALAAAVILLLLALLLYKKRKSESAGHAMAFHMTEAPIRCLIVIPAGIFGAMVAVTALRSDLFALFGLLCGAIITHCLIEIIYHFDFKRLFSHKLQLLFCTLASLAIIAVFRFDLMGYDSYLPKEDQVESVGVLSQTLEPNLYQYQNEIQLNGSGNDLYPVVVRNHNEEAIVTSMALTNAAPVLELAKQGIQYNLSLRDKRYADPVYYKEDSLLPESGGPQDLHGEVLICWHLKNGRRVFRYYYMNLSAVRNSMDQVLEDENYKKAIYPVLSAAAADISGINYEDIDGCAHVPLSDESMKEQLLTSYQRELMALSADTQRHEDPIACIQFKSHEFQAMADAIRAKDADIDSFNRVQYYPVYPSFQETLVLLERCGVNLNPQLSVDAIASITLEDNRSDETVVEYGPSDTPQEAADAEAPRAAATSEDEGLADSERNVRPKNLIVTDPEQIQEILDSAALWSLNCTNNLNSKFGAISIRIELKQESKALRPYGEALGYELSFRSRELPGFVKKYFHITSDDINSYGNNQY</sequence>
<proteinExistence type="predicted"/>
<feature type="transmembrane region" description="Helical" evidence="2">
    <location>
        <begin position="122"/>
        <end position="146"/>
    </location>
</feature>
<dbReference type="AlphaFoldDB" id="A0AAE4ALF4"/>
<evidence type="ECO:0000313" key="4">
    <source>
        <dbReference type="EMBL" id="MDQ0152457.1"/>
    </source>
</evidence>
<feature type="transmembrane region" description="Helical" evidence="2">
    <location>
        <begin position="152"/>
        <end position="176"/>
    </location>
</feature>
<keyword evidence="5" id="KW-1185">Reference proteome</keyword>
<dbReference type="Proteomes" id="UP001241537">
    <property type="component" value="Unassembled WGS sequence"/>
</dbReference>
<organism evidence="4 5">
    <name type="scientific">Moryella indoligenes</name>
    <dbReference type="NCBI Taxonomy" id="371674"/>
    <lineage>
        <taxon>Bacteria</taxon>
        <taxon>Bacillati</taxon>
        <taxon>Bacillota</taxon>
        <taxon>Clostridia</taxon>
        <taxon>Lachnospirales</taxon>
        <taxon>Lachnospiraceae</taxon>
        <taxon>Moryella</taxon>
    </lineage>
</organism>
<feature type="transmembrane region" description="Helical" evidence="2">
    <location>
        <begin position="252"/>
        <end position="270"/>
    </location>
</feature>
<dbReference type="RefSeq" id="WP_307254126.1">
    <property type="nucleotide sequence ID" value="NZ_JAUSTO010000006.1"/>
</dbReference>
<dbReference type="InterPro" id="IPR045611">
    <property type="entry name" value="DUF6449"/>
</dbReference>
<evidence type="ECO:0000313" key="5">
    <source>
        <dbReference type="Proteomes" id="UP001241537"/>
    </source>
</evidence>
<feature type="domain" description="DUF6449" evidence="3">
    <location>
        <begin position="484"/>
        <end position="628"/>
    </location>
</feature>
<keyword evidence="2" id="KW-0472">Membrane</keyword>